<sequence>MTRSARAALEALEAAVVANHEVFMRTSDRLAPVLAELGLTHATAQALWTIDPDEPPPSMKEMSRRLFCNAPNLSFVVNQLVDRGLVERSVDPADRRSRVVVLTKKGRRVRAEVVDHTLALTPFAGLSPQEVRQLTKLLGKALDAATDAD</sequence>
<evidence type="ECO:0000313" key="6">
    <source>
        <dbReference type="Proteomes" id="UP001610818"/>
    </source>
</evidence>
<organism evidence="5 6">
    <name type="scientific">Streptomyces longisporoflavus</name>
    <dbReference type="NCBI Taxonomy" id="28044"/>
    <lineage>
        <taxon>Bacteria</taxon>
        <taxon>Bacillati</taxon>
        <taxon>Actinomycetota</taxon>
        <taxon>Actinomycetes</taxon>
        <taxon>Kitasatosporales</taxon>
        <taxon>Streptomycetaceae</taxon>
        <taxon>Streptomyces</taxon>
    </lineage>
</organism>
<dbReference type="InterPro" id="IPR000835">
    <property type="entry name" value="HTH_MarR-typ"/>
</dbReference>
<dbReference type="InterPro" id="IPR039422">
    <property type="entry name" value="MarR/SlyA-like"/>
</dbReference>
<evidence type="ECO:0000256" key="1">
    <source>
        <dbReference type="ARBA" id="ARBA00023015"/>
    </source>
</evidence>
<name>A0ABW7R037_9ACTN</name>
<gene>
    <name evidence="5" type="ORF">ACH4F9_37190</name>
</gene>
<dbReference type="PRINTS" id="PR00598">
    <property type="entry name" value="HTHMARR"/>
</dbReference>
<dbReference type="SMART" id="SM00347">
    <property type="entry name" value="HTH_MARR"/>
    <property type="match status" value="1"/>
</dbReference>
<dbReference type="Pfam" id="PF12802">
    <property type="entry name" value="MarR_2"/>
    <property type="match status" value="1"/>
</dbReference>
<evidence type="ECO:0000256" key="2">
    <source>
        <dbReference type="ARBA" id="ARBA00023125"/>
    </source>
</evidence>
<protein>
    <submittedName>
        <fullName evidence="5">MarR family winged helix-turn-helix transcriptional regulator</fullName>
    </submittedName>
</protein>
<dbReference type="RefSeq" id="WP_397717207.1">
    <property type="nucleotide sequence ID" value="NZ_JBIRGN010000008.1"/>
</dbReference>
<dbReference type="InterPro" id="IPR023187">
    <property type="entry name" value="Tscrpt_reg_MarR-type_CS"/>
</dbReference>
<dbReference type="PANTHER" id="PTHR33164:SF99">
    <property type="entry name" value="MARR FAMILY REGULATORY PROTEIN"/>
    <property type="match status" value="1"/>
</dbReference>
<dbReference type="Proteomes" id="UP001610818">
    <property type="component" value="Unassembled WGS sequence"/>
</dbReference>
<feature type="domain" description="HTH marR-type" evidence="4">
    <location>
        <begin position="1"/>
        <end position="143"/>
    </location>
</feature>
<dbReference type="PROSITE" id="PS50995">
    <property type="entry name" value="HTH_MARR_2"/>
    <property type="match status" value="1"/>
</dbReference>
<dbReference type="PANTHER" id="PTHR33164">
    <property type="entry name" value="TRANSCRIPTIONAL REGULATOR, MARR FAMILY"/>
    <property type="match status" value="1"/>
</dbReference>
<keyword evidence="1" id="KW-0805">Transcription regulation</keyword>
<dbReference type="SUPFAM" id="SSF46785">
    <property type="entry name" value="Winged helix' DNA-binding domain"/>
    <property type="match status" value="1"/>
</dbReference>
<evidence type="ECO:0000256" key="3">
    <source>
        <dbReference type="ARBA" id="ARBA00023163"/>
    </source>
</evidence>
<dbReference type="PROSITE" id="PS01117">
    <property type="entry name" value="HTH_MARR_1"/>
    <property type="match status" value="1"/>
</dbReference>
<accession>A0ABW7R037</accession>
<keyword evidence="6" id="KW-1185">Reference proteome</keyword>
<evidence type="ECO:0000313" key="5">
    <source>
        <dbReference type="EMBL" id="MFH8550643.1"/>
    </source>
</evidence>
<dbReference type="Gene3D" id="1.10.10.10">
    <property type="entry name" value="Winged helix-like DNA-binding domain superfamily/Winged helix DNA-binding domain"/>
    <property type="match status" value="1"/>
</dbReference>
<keyword evidence="2" id="KW-0238">DNA-binding</keyword>
<comment type="caution">
    <text evidence="5">The sequence shown here is derived from an EMBL/GenBank/DDBJ whole genome shotgun (WGS) entry which is preliminary data.</text>
</comment>
<evidence type="ECO:0000259" key="4">
    <source>
        <dbReference type="PROSITE" id="PS50995"/>
    </source>
</evidence>
<reference evidence="5 6" key="1">
    <citation type="submission" date="2024-10" db="EMBL/GenBank/DDBJ databases">
        <title>The Natural Products Discovery Center: Release of the First 8490 Sequenced Strains for Exploring Actinobacteria Biosynthetic Diversity.</title>
        <authorList>
            <person name="Kalkreuter E."/>
            <person name="Kautsar S.A."/>
            <person name="Yang D."/>
            <person name="Bader C.D."/>
            <person name="Teijaro C.N."/>
            <person name="Fluegel L."/>
            <person name="Davis C.M."/>
            <person name="Simpson J.R."/>
            <person name="Lauterbach L."/>
            <person name="Steele A.D."/>
            <person name="Gui C."/>
            <person name="Meng S."/>
            <person name="Li G."/>
            <person name="Viehrig K."/>
            <person name="Ye F."/>
            <person name="Su P."/>
            <person name="Kiefer A.F."/>
            <person name="Nichols A."/>
            <person name="Cepeda A.J."/>
            <person name="Yan W."/>
            <person name="Fan B."/>
            <person name="Jiang Y."/>
            <person name="Adhikari A."/>
            <person name="Zheng C.-J."/>
            <person name="Schuster L."/>
            <person name="Cowan T.M."/>
            <person name="Smanski M.J."/>
            <person name="Chevrette M.G."/>
            <person name="De Carvalho L.P.S."/>
            <person name="Shen B."/>
        </authorList>
    </citation>
    <scope>NUCLEOTIDE SEQUENCE [LARGE SCALE GENOMIC DNA]</scope>
    <source>
        <strain evidence="5 6">NPDC017990</strain>
    </source>
</reference>
<dbReference type="InterPro" id="IPR036390">
    <property type="entry name" value="WH_DNA-bd_sf"/>
</dbReference>
<proteinExistence type="predicted"/>
<dbReference type="EMBL" id="JBIRGQ010000008">
    <property type="protein sequence ID" value="MFH8550643.1"/>
    <property type="molecule type" value="Genomic_DNA"/>
</dbReference>
<keyword evidence="3" id="KW-0804">Transcription</keyword>
<dbReference type="InterPro" id="IPR036388">
    <property type="entry name" value="WH-like_DNA-bd_sf"/>
</dbReference>